<organism evidence="1 2">
    <name type="scientific">Winogradskyella sediminis</name>
    <dbReference type="NCBI Taxonomy" id="1382466"/>
    <lineage>
        <taxon>Bacteria</taxon>
        <taxon>Pseudomonadati</taxon>
        <taxon>Bacteroidota</taxon>
        <taxon>Flavobacteriia</taxon>
        <taxon>Flavobacteriales</taxon>
        <taxon>Flavobacteriaceae</taxon>
        <taxon>Winogradskyella</taxon>
    </lineage>
</organism>
<dbReference type="RefSeq" id="WP_092445932.1">
    <property type="nucleotide sequence ID" value="NZ_LT629774.1"/>
</dbReference>
<accession>A0A1H1S6M8</accession>
<keyword evidence="2" id="KW-1185">Reference proteome</keyword>
<evidence type="ECO:0000313" key="1">
    <source>
        <dbReference type="EMBL" id="SDS43458.1"/>
    </source>
</evidence>
<dbReference type="Proteomes" id="UP000198963">
    <property type="component" value="Chromosome I"/>
</dbReference>
<evidence type="ECO:0000313" key="2">
    <source>
        <dbReference type="Proteomes" id="UP000198963"/>
    </source>
</evidence>
<protein>
    <recommendedName>
        <fullName evidence="3">Right handed beta helix region</fullName>
    </recommendedName>
</protein>
<reference evidence="1 2" key="1">
    <citation type="submission" date="2016-10" db="EMBL/GenBank/DDBJ databases">
        <authorList>
            <person name="Varghese N."/>
            <person name="Submissions S."/>
        </authorList>
    </citation>
    <scope>NUCLEOTIDE SEQUENCE [LARGE SCALE GENOMIC DNA]</scope>
    <source>
        <strain evidence="1 2">RHA_55</strain>
    </source>
</reference>
<dbReference type="InterPro" id="IPR011050">
    <property type="entry name" value="Pectin_lyase_fold/virulence"/>
</dbReference>
<dbReference type="STRING" id="1249933.SAMN04489797_1593"/>
<dbReference type="EMBL" id="LT629774">
    <property type="protein sequence ID" value="SDS43458.1"/>
    <property type="molecule type" value="Genomic_DNA"/>
</dbReference>
<sequence length="344" mass="38762">MLKFSIILFLFLLSDCSQTKIEKSDSIKLIDEKNYVLDPNFKVGDARRYGIYPDSTSVNNRKHPNTGKYKIQTLIDFAEESQTTINFPKGNYGVNLLIDSRENINFHFNKSGFSLIHITNAKGKESKNINLRGALIVYNRFGTYNSSNIILDTLILKSNPDKSLENLRNKGCHIYKGTKNLKIEYLEVNDLGSGSKDYRTNHAALAIDGQGDNPVGINIKDVLIRSSDRHGVYITGSDHVIDNIVVEKYAQGDTEDMVGMQDATMDDALVLSGLWVNRCNNCNFKNVKISTKYSENGFPLKLDEGKVGMPTIIENLELDIKYQDSLIVDDVLTNVIVKKLKYKE</sequence>
<name>A0A1H1S6M8_9FLAO</name>
<proteinExistence type="predicted"/>
<evidence type="ECO:0008006" key="3">
    <source>
        <dbReference type="Google" id="ProtNLM"/>
    </source>
</evidence>
<gene>
    <name evidence="1" type="ORF">SAMN04489797_1593</name>
</gene>
<dbReference type="SUPFAM" id="SSF51126">
    <property type="entry name" value="Pectin lyase-like"/>
    <property type="match status" value="1"/>
</dbReference>
<dbReference type="AlphaFoldDB" id="A0A1H1S6M8"/>